<evidence type="ECO:0000259" key="4">
    <source>
        <dbReference type="PROSITE" id="PS50943"/>
    </source>
</evidence>
<dbReference type="SMART" id="SM00530">
    <property type="entry name" value="HTH_XRE"/>
    <property type="match status" value="2"/>
</dbReference>
<evidence type="ECO:0000313" key="5">
    <source>
        <dbReference type="EMBL" id="CAG9183280.1"/>
    </source>
</evidence>
<dbReference type="InterPro" id="IPR050807">
    <property type="entry name" value="TransReg_Diox_bact_type"/>
</dbReference>
<keyword evidence="1" id="KW-0805">Transcription regulation</keyword>
<evidence type="ECO:0000256" key="2">
    <source>
        <dbReference type="ARBA" id="ARBA00023125"/>
    </source>
</evidence>
<evidence type="ECO:0000313" key="6">
    <source>
        <dbReference type="Proteomes" id="UP000701702"/>
    </source>
</evidence>
<accession>A0ABM8XSG8</accession>
<name>A0ABM8XSG8_9BURK</name>
<gene>
    <name evidence="5" type="ORF">LMG23994_05105</name>
</gene>
<dbReference type="InterPro" id="IPR010982">
    <property type="entry name" value="Lambda_DNA-bd_dom_sf"/>
</dbReference>
<dbReference type="Proteomes" id="UP000701702">
    <property type="component" value="Unassembled WGS sequence"/>
</dbReference>
<dbReference type="PROSITE" id="PS50943">
    <property type="entry name" value="HTH_CROC1"/>
    <property type="match status" value="2"/>
</dbReference>
<dbReference type="PANTHER" id="PTHR46797">
    <property type="entry name" value="HTH-TYPE TRANSCRIPTIONAL REGULATOR"/>
    <property type="match status" value="1"/>
</dbReference>
<dbReference type="Gene3D" id="1.10.260.40">
    <property type="entry name" value="lambda repressor-like DNA-binding domains"/>
    <property type="match status" value="2"/>
</dbReference>
<sequence length="211" mass="23792">MLFPAVPRGRGVTENTNCRPKTWKLKTWRPKTGCHGHQTSRKVVCAMVNKKENTLLRIACRVRVLREEKGLSQDDFARVIGCHRSQVSQVERGVKNLSVDTIERYARALQVEAVSLLETGPARVRVTLESFSLRERVSQNIFELRSACGLTQDALSESAGLSRNYVSTLELHKKNVSLSYLEKLAAVLGVPIRVLFEQNLPQATRRPSRPK</sequence>
<organism evidence="5 6">
    <name type="scientific">Cupriavidus pinatubonensis</name>
    <dbReference type="NCBI Taxonomy" id="248026"/>
    <lineage>
        <taxon>Bacteria</taxon>
        <taxon>Pseudomonadati</taxon>
        <taxon>Pseudomonadota</taxon>
        <taxon>Betaproteobacteria</taxon>
        <taxon>Burkholderiales</taxon>
        <taxon>Burkholderiaceae</taxon>
        <taxon>Cupriavidus</taxon>
    </lineage>
</organism>
<proteinExistence type="predicted"/>
<dbReference type="EMBL" id="CAJZAF010000034">
    <property type="protein sequence ID" value="CAG9183280.1"/>
    <property type="molecule type" value="Genomic_DNA"/>
</dbReference>
<dbReference type="SUPFAM" id="SSF47413">
    <property type="entry name" value="lambda repressor-like DNA-binding domains"/>
    <property type="match status" value="2"/>
</dbReference>
<dbReference type="Pfam" id="PF01381">
    <property type="entry name" value="HTH_3"/>
    <property type="match status" value="2"/>
</dbReference>
<feature type="domain" description="HTH cro/C1-type" evidence="4">
    <location>
        <begin position="62"/>
        <end position="116"/>
    </location>
</feature>
<dbReference type="InterPro" id="IPR001387">
    <property type="entry name" value="Cro/C1-type_HTH"/>
</dbReference>
<keyword evidence="2" id="KW-0238">DNA-binding</keyword>
<comment type="caution">
    <text evidence="5">The sequence shown here is derived from an EMBL/GenBank/DDBJ whole genome shotgun (WGS) entry which is preliminary data.</text>
</comment>
<evidence type="ECO:0000256" key="3">
    <source>
        <dbReference type="ARBA" id="ARBA00023163"/>
    </source>
</evidence>
<evidence type="ECO:0000256" key="1">
    <source>
        <dbReference type="ARBA" id="ARBA00023015"/>
    </source>
</evidence>
<feature type="domain" description="HTH cro/C1-type" evidence="4">
    <location>
        <begin position="143"/>
        <end position="195"/>
    </location>
</feature>
<reference evidence="5 6" key="1">
    <citation type="submission" date="2021-08" db="EMBL/GenBank/DDBJ databases">
        <authorList>
            <person name="Peeters C."/>
        </authorList>
    </citation>
    <scope>NUCLEOTIDE SEQUENCE [LARGE SCALE GENOMIC DNA]</scope>
    <source>
        <strain evidence="5 6">LMG 23994</strain>
    </source>
</reference>
<keyword evidence="6" id="KW-1185">Reference proteome</keyword>
<keyword evidence="3" id="KW-0804">Transcription</keyword>
<dbReference type="CDD" id="cd00093">
    <property type="entry name" value="HTH_XRE"/>
    <property type="match status" value="2"/>
</dbReference>
<dbReference type="PANTHER" id="PTHR46797:SF23">
    <property type="entry name" value="HTH-TYPE TRANSCRIPTIONAL REGULATOR SUTR"/>
    <property type="match status" value="1"/>
</dbReference>
<protein>
    <recommendedName>
        <fullName evidence="4">HTH cro/C1-type domain-containing protein</fullName>
    </recommendedName>
</protein>